<comment type="caution">
    <text evidence="2">The sequence shown here is derived from an EMBL/GenBank/DDBJ whole genome shotgun (WGS) entry which is preliminary data.</text>
</comment>
<reference evidence="2 3" key="1">
    <citation type="submission" date="2023-01" db="EMBL/GenBank/DDBJ databases">
        <title>Analysis of 21 Apiospora genomes using comparative genomics revels a genus with tremendous synthesis potential of carbohydrate active enzymes and secondary metabolites.</title>
        <authorList>
            <person name="Sorensen T."/>
        </authorList>
    </citation>
    <scope>NUCLEOTIDE SEQUENCE [LARGE SCALE GENOMIC DNA]</scope>
    <source>
        <strain evidence="2 3">CBS 24483</strain>
    </source>
</reference>
<feature type="compositionally biased region" description="Polar residues" evidence="1">
    <location>
        <begin position="57"/>
        <end position="70"/>
    </location>
</feature>
<accession>A0ABR1PSK7</accession>
<dbReference type="GeneID" id="92083573"/>
<name>A0ABR1PSK7_9PEZI</name>
<organism evidence="2 3">
    <name type="scientific">Apiospora aurea</name>
    <dbReference type="NCBI Taxonomy" id="335848"/>
    <lineage>
        <taxon>Eukaryota</taxon>
        <taxon>Fungi</taxon>
        <taxon>Dikarya</taxon>
        <taxon>Ascomycota</taxon>
        <taxon>Pezizomycotina</taxon>
        <taxon>Sordariomycetes</taxon>
        <taxon>Xylariomycetidae</taxon>
        <taxon>Amphisphaeriales</taxon>
        <taxon>Apiosporaceae</taxon>
        <taxon>Apiospora</taxon>
    </lineage>
</organism>
<evidence type="ECO:0000313" key="3">
    <source>
        <dbReference type="Proteomes" id="UP001391051"/>
    </source>
</evidence>
<protein>
    <submittedName>
        <fullName evidence="2">Uncharacterized protein</fullName>
    </submittedName>
</protein>
<dbReference type="CDD" id="cd12148">
    <property type="entry name" value="fungal_TF_MHR"/>
    <property type="match status" value="1"/>
</dbReference>
<evidence type="ECO:0000256" key="1">
    <source>
        <dbReference type="SAM" id="MobiDB-lite"/>
    </source>
</evidence>
<dbReference type="Proteomes" id="UP001391051">
    <property type="component" value="Unassembled WGS sequence"/>
</dbReference>
<proteinExistence type="predicted"/>
<gene>
    <name evidence="2" type="ORF">PG986_014289</name>
</gene>
<dbReference type="EMBL" id="JAQQWE010000010">
    <property type="protein sequence ID" value="KAK7937421.1"/>
    <property type="molecule type" value="Genomic_DNA"/>
</dbReference>
<dbReference type="RefSeq" id="XP_066692749.1">
    <property type="nucleotide sequence ID" value="XM_066850511.1"/>
</dbReference>
<keyword evidence="3" id="KW-1185">Reference proteome</keyword>
<evidence type="ECO:0000313" key="2">
    <source>
        <dbReference type="EMBL" id="KAK7937421.1"/>
    </source>
</evidence>
<sequence>MPRKHRIYGSVESLDRRYRAINALIQNLHPQLGAEPTAEEVIAYGRDMGLEMPGNFDDTSSIPATSPQTITRKRPRSVSAAVLLSPVSPDTKTAWSSVRHNSDESVKLVRDPSERPQYISPTGSMVFFTRLRNLVATRSESASSALGGDPHSLAEENDMITDPTVVYEGYHANAQPLSPSMFRGDPPTTSFSSHDVAQPNKSELLRHCVPSSRVKFPEREVADRYIEVVFQHMHPNFVLFHRPTFQHVYEEIWRAATATTTEPGRG</sequence>
<feature type="region of interest" description="Disordered" evidence="1">
    <location>
        <begin position="54"/>
        <end position="76"/>
    </location>
</feature>